<evidence type="ECO:0000313" key="3">
    <source>
        <dbReference type="EnsemblMetazoa" id="HelroP175125"/>
    </source>
</evidence>
<evidence type="ECO:0000256" key="1">
    <source>
        <dbReference type="SAM" id="MobiDB-lite"/>
    </source>
</evidence>
<dbReference type="InParanoid" id="T1F8W1"/>
<feature type="compositionally biased region" description="Polar residues" evidence="1">
    <location>
        <begin position="75"/>
        <end position="85"/>
    </location>
</feature>
<dbReference type="Proteomes" id="UP000015101">
    <property type="component" value="Unassembled WGS sequence"/>
</dbReference>
<feature type="region of interest" description="Disordered" evidence="1">
    <location>
        <begin position="61"/>
        <end position="109"/>
    </location>
</feature>
<dbReference type="CDD" id="cd00298">
    <property type="entry name" value="ACD_sHsps_p23-like"/>
    <property type="match status" value="1"/>
</dbReference>
<dbReference type="OrthoDB" id="10660694at2759"/>
<gene>
    <name evidence="3" type="primary">20205260</name>
    <name evidence="2" type="ORF">HELRODRAFT_175125</name>
</gene>
<dbReference type="KEGG" id="hro:HELRODRAFT_175125"/>
<sequence>MCSRVDLVLFHLIQSQINHAILSILGSKAFLLGNSPSNYNESLMMLSHSLEQICGKGLNDSSGSLNRNSPPPLSFPNSVFSNNIRPKSINLGSRSSSSSTNATPLPARNHLTANKQKCMDESDHHIIRVRHEETRVKLEQNLSKICHSSNSTAVNSIKKKLSDAQESVKSKFRLKIDSSKYKDEPPSNFYVSIDNSRMIKVCHQPSEELLSQLATHESINEPITTVLHSSTVPDFVELQHIVCSPIPNSYLYLRPSKCVSIEFKNTHHHFVPIIFSDEINLKFSISVKIPSEVPQENVDVKRIDEKLVITGKGTCRNTSTECTFKMDIELPEDSDGRTVTAKINPFRILMISGLMLPASRRMTCRF</sequence>
<evidence type="ECO:0008006" key="5">
    <source>
        <dbReference type="Google" id="ProtNLM"/>
    </source>
</evidence>
<protein>
    <recommendedName>
        <fullName evidence="5">SHSP domain-containing protein</fullName>
    </recommendedName>
</protein>
<dbReference type="HOGENOM" id="CLU_757103_0_0_1"/>
<dbReference type="EnsemblMetazoa" id="HelroT175125">
    <property type="protein sequence ID" value="HelroP175125"/>
    <property type="gene ID" value="HelroG175125"/>
</dbReference>
<accession>T1F8W1</accession>
<evidence type="ECO:0000313" key="2">
    <source>
        <dbReference type="EMBL" id="ESO01096.1"/>
    </source>
</evidence>
<evidence type="ECO:0000313" key="4">
    <source>
        <dbReference type="Proteomes" id="UP000015101"/>
    </source>
</evidence>
<dbReference type="GeneID" id="20205260"/>
<dbReference type="Gene3D" id="2.60.40.790">
    <property type="match status" value="1"/>
</dbReference>
<dbReference type="InterPro" id="IPR008978">
    <property type="entry name" value="HSP20-like_chaperone"/>
</dbReference>
<dbReference type="CTD" id="20205260"/>
<organism evidence="3 4">
    <name type="scientific">Helobdella robusta</name>
    <name type="common">Californian leech</name>
    <dbReference type="NCBI Taxonomy" id="6412"/>
    <lineage>
        <taxon>Eukaryota</taxon>
        <taxon>Metazoa</taxon>
        <taxon>Spiralia</taxon>
        <taxon>Lophotrochozoa</taxon>
        <taxon>Annelida</taxon>
        <taxon>Clitellata</taxon>
        <taxon>Hirudinea</taxon>
        <taxon>Rhynchobdellida</taxon>
        <taxon>Glossiphoniidae</taxon>
        <taxon>Helobdella</taxon>
    </lineage>
</organism>
<keyword evidence="4" id="KW-1185">Reference proteome</keyword>
<dbReference type="RefSeq" id="XP_009020808.1">
    <property type="nucleotide sequence ID" value="XM_009022560.1"/>
</dbReference>
<name>T1F8W1_HELRO</name>
<reference evidence="2 4" key="2">
    <citation type="journal article" date="2013" name="Nature">
        <title>Insights into bilaterian evolution from three spiralian genomes.</title>
        <authorList>
            <person name="Simakov O."/>
            <person name="Marletaz F."/>
            <person name="Cho S.J."/>
            <person name="Edsinger-Gonzales E."/>
            <person name="Havlak P."/>
            <person name="Hellsten U."/>
            <person name="Kuo D.H."/>
            <person name="Larsson T."/>
            <person name="Lv J."/>
            <person name="Arendt D."/>
            <person name="Savage R."/>
            <person name="Osoegawa K."/>
            <person name="de Jong P."/>
            <person name="Grimwood J."/>
            <person name="Chapman J.A."/>
            <person name="Shapiro H."/>
            <person name="Aerts A."/>
            <person name="Otillar R.P."/>
            <person name="Terry A.Y."/>
            <person name="Boore J.L."/>
            <person name="Grigoriev I.V."/>
            <person name="Lindberg D.R."/>
            <person name="Seaver E.C."/>
            <person name="Weisblat D.A."/>
            <person name="Putnam N.H."/>
            <person name="Rokhsar D.S."/>
        </authorList>
    </citation>
    <scope>NUCLEOTIDE SEQUENCE</scope>
</reference>
<dbReference type="OMA" id="FRILMIS"/>
<dbReference type="AlphaFoldDB" id="T1F8W1"/>
<proteinExistence type="predicted"/>
<dbReference type="EMBL" id="KB096830">
    <property type="protein sequence ID" value="ESO01096.1"/>
    <property type="molecule type" value="Genomic_DNA"/>
</dbReference>
<dbReference type="EMBL" id="AMQM01005151">
    <property type="status" value="NOT_ANNOTATED_CDS"/>
    <property type="molecule type" value="Genomic_DNA"/>
</dbReference>
<reference evidence="3" key="3">
    <citation type="submission" date="2015-06" db="UniProtKB">
        <authorList>
            <consortium name="EnsemblMetazoa"/>
        </authorList>
    </citation>
    <scope>IDENTIFICATION</scope>
</reference>
<reference evidence="4" key="1">
    <citation type="submission" date="2012-12" db="EMBL/GenBank/DDBJ databases">
        <authorList>
            <person name="Hellsten U."/>
            <person name="Grimwood J."/>
            <person name="Chapman J.A."/>
            <person name="Shapiro H."/>
            <person name="Aerts A."/>
            <person name="Otillar R.P."/>
            <person name="Terry A.Y."/>
            <person name="Boore J.L."/>
            <person name="Simakov O."/>
            <person name="Marletaz F."/>
            <person name="Cho S.-J."/>
            <person name="Edsinger-Gonzales E."/>
            <person name="Havlak P."/>
            <person name="Kuo D.-H."/>
            <person name="Larsson T."/>
            <person name="Lv J."/>
            <person name="Arendt D."/>
            <person name="Savage R."/>
            <person name="Osoegawa K."/>
            <person name="de Jong P."/>
            <person name="Lindberg D.R."/>
            <person name="Seaver E.C."/>
            <person name="Weisblat D.A."/>
            <person name="Putnam N.H."/>
            <person name="Grigoriev I.V."/>
            <person name="Rokhsar D.S."/>
        </authorList>
    </citation>
    <scope>NUCLEOTIDE SEQUENCE</scope>
</reference>